<dbReference type="SUPFAM" id="SSF46689">
    <property type="entry name" value="Homeodomain-like"/>
    <property type="match status" value="2"/>
</dbReference>
<dbReference type="Pfam" id="PF12833">
    <property type="entry name" value="HTH_18"/>
    <property type="match status" value="1"/>
</dbReference>
<accession>A0ABX7LKE4</accession>
<dbReference type="Gene3D" id="1.10.10.60">
    <property type="entry name" value="Homeodomain-like"/>
    <property type="match status" value="2"/>
</dbReference>
<dbReference type="Proteomes" id="UP000663452">
    <property type="component" value="Chromosome"/>
</dbReference>
<protein>
    <submittedName>
        <fullName evidence="5">Helix-turn-helix domain-containing protein</fullName>
    </submittedName>
</protein>
<gene>
    <name evidence="5" type="ORF">JRJ22_13350</name>
</gene>
<dbReference type="Pfam" id="PF02311">
    <property type="entry name" value="AraC_binding"/>
    <property type="match status" value="1"/>
</dbReference>
<evidence type="ECO:0000259" key="4">
    <source>
        <dbReference type="PROSITE" id="PS01124"/>
    </source>
</evidence>
<keyword evidence="6" id="KW-1185">Reference proteome</keyword>
<dbReference type="PROSITE" id="PS00041">
    <property type="entry name" value="HTH_ARAC_FAMILY_1"/>
    <property type="match status" value="1"/>
</dbReference>
<dbReference type="PANTHER" id="PTHR43280:SF2">
    <property type="entry name" value="HTH-TYPE TRANSCRIPTIONAL REGULATOR EXSA"/>
    <property type="match status" value="1"/>
</dbReference>
<dbReference type="SUPFAM" id="SSF51215">
    <property type="entry name" value="Regulatory protein AraC"/>
    <property type="match status" value="1"/>
</dbReference>
<dbReference type="RefSeq" id="WP_206104886.1">
    <property type="nucleotide sequence ID" value="NZ_CP070969.1"/>
</dbReference>
<dbReference type="PROSITE" id="PS01124">
    <property type="entry name" value="HTH_ARAC_FAMILY_2"/>
    <property type="match status" value="1"/>
</dbReference>
<keyword evidence="1" id="KW-0805">Transcription regulation</keyword>
<evidence type="ECO:0000256" key="1">
    <source>
        <dbReference type="ARBA" id="ARBA00023015"/>
    </source>
</evidence>
<dbReference type="InterPro" id="IPR003313">
    <property type="entry name" value="AraC-bd"/>
</dbReference>
<dbReference type="InterPro" id="IPR014710">
    <property type="entry name" value="RmlC-like_jellyroll"/>
</dbReference>
<name>A0ABX7LKE4_9BACL</name>
<dbReference type="InterPro" id="IPR037923">
    <property type="entry name" value="HTH-like"/>
</dbReference>
<evidence type="ECO:0000256" key="2">
    <source>
        <dbReference type="ARBA" id="ARBA00023125"/>
    </source>
</evidence>
<organism evidence="5 6">
    <name type="scientific">Paenibacillus tianjinensis</name>
    <dbReference type="NCBI Taxonomy" id="2810347"/>
    <lineage>
        <taxon>Bacteria</taxon>
        <taxon>Bacillati</taxon>
        <taxon>Bacillota</taxon>
        <taxon>Bacilli</taxon>
        <taxon>Bacillales</taxon>
        <taxon>Paenibacillaceae</taxon>
        <taxon>Paenibacillus</taxon>
    </lineage>
</organism>
<evidence type="ECO:0000256" key="3">
    <source>
        <dbReference type="ARBA" id="ARBA00023163"/>
    </source>
</evidence>
<evidence type="ECO:0000313" key="6">
    <source>
        <dbReference type="Proteomes" id="UP000663452"/>
    </source>
</evidence>
<sequence length="317" mass="35955">MPLIPKIYRKGLDAMLQDTGHIFTPIKEELLCFHNTSTTELIDPTLPYHRHDAYEVYLFLRGNSLMYLEQACYKLVPGDLIVISPGELHRCICLDTQTYERIGLNIKRTALEKLSSQRTSLSACFENHAFGQNNLTRLTQEQVVFYTGLAEQLISCLGSDEYGQDVLAEAYATQLLVYINTLYRSSTHSPDDIMPDLVSNTMSYIKSHLAEGITSGRLEQEFHYSSKYISRLFREHTGLTIRSYIIDQRVSLAKSHLAAGKSVAEACELSGFSDYANFIRSFKKTAGISPGKYRANVYSERYRNEAAALAGRKKRWS</sequence>
<dbReference type="SMART" id="SM00342">
    <property type="entry name" value="HTH_ARAC"/>
    <property type="match status" value="1"/>
</dbReference>
<keyword evidence="2" id="KW-0238">DNA-binding</keyword>
<dbReference type="InterPro" id="IPR009057">
    <property type="entry name" value="Homeodomain-like_sf"/>
</dbReference>
<evidence type="ECO:0000313" key="5">
    <source>
        <dbReference type="EMBL" id="QSF47464.1"/>
    </source>
</evidence>
<feature type="domain" description="HTH araC/xylS-type" evidence="4">
    <location>
        <begin position="199"/>
        <end position="296"/>
    </location>
</feature>
<proteinExistence type="predicted"/>
<dbReference type="InterPro" id="IPR018060">
    <property type="entry name" value="HTH_AraC"/>
</dbReference>
<dbReference type="PANTHER" id="PTHR43280">
    <property type="entry name" value="ARAC-FAMILY TRANSCRIPTIONAL REGULATOR"/>
    <property type="match status" value="1"/>
</dbReference>
<dbReference type="EMBL" id="CP070969">
    <property type="protein sequence ID" value="QSF47464.1"/>
    <property type="molecule type" value="Genomic_DNA"/>
</dbReference>
<keyword evidence="3" id="KW-0804">Transcription</keyword>
<reference evidence="5 6" key="1">
    <citation type="submission" date="2021-02" db="EMBL/GenBank/DDBJ databases">
        <title>Paenibacillus tianjinensis sp. nov.</title>
        <authorList>
            <person name="Liu H."/>
        </authorList>
    </citation>
    <scope>NUCLEOTIDE SEQUENCE [LARGE SCALE GENOMIC DNA]</scope>
    <source>
        <strain evidence="5 6">TB2019</strain>
    </source>
</reference>
<dbReference type="InterPro" id="IPR018062">
    <property type="entry name" value="HTH_AraC-typ_CS"/>
</dbReference>
<dbReference type="Gene3D" id="2.60.120.10">
    <property type="entry name" value="Jelly Rolls"/>
    <property type="match status" value="1"/>
</dbReference>